<organism evidence="9 10">
    <name type="scientific">Gracilibacillus halotolerans</name>
    <dbReference type="NCBI Taxonomy" id="74386"/>
    <lineage>
        <taxon>Bacteria</taxon>
        <taxon>Bacillati</taxon>
        <taxon>Bacillota</taxon>
        <taxon>Bacilli</taxon>
        <taxon>Bacillales</taxon>
        <taxon>Bacillaceae</taxon>
        <taxon>Gracilibacillus</taxon>
    </lineage>
</organism>
<comment type="similarity">
    <text evidence="7">Belongs to the RecR family.</text>
</comment>
<dbReference type="InterPro" id="IPR034137">
    <property type="entry name" value="TOPRIM_RecR"/>
</dbReference>
<dbReference type="PROSITE" id="PS01300">
    <property type="entry name" value="RECR"/>
    <property type="match status" value="1"/>
</dbReference>
<dbReference type="PANTHER" id="PTHR30446">
    <property type="entry name" value="RECOMBINATION PROTEIN RECR"/>
    <property type="match status" value="1"/>
</dbReference>
<keyword evidence="4 7" id="KW-0862">Zinc</keyword>
<evidence type="ECO:0000256" key="2">
    <source>
        <dbReference type="ARBA" id="ARBA00022763"/>
    </source>
</evidence>
<dbReference type="PANTHER" id="PTHR30446:SF0">
    <property type="entry name" value="RECOMBINATION PROTEIN RECR"/>
    <property type="match status" value="1"/>
</dbReference>
<evidence type="ECO:0000256" key="7">
    <source>
        <dbReference type="HAMAP-Rule" id="MF_00017"/>
    </source>
</evidence>
<dbReference type="GO" id="GO:0008270">
    <property type="term" value="F:zinc ion binding"/>
    <property type="evidence" value="ECO:0007669"/>
    <property type="project" value="UniProtKB-KW"/>
</dbReference>
<keyword evidence="5 7" id="KW-0233">DNA recombination</keyword>
<dbReference type="AlphaFoldDB" id="A0A841RS59"/>
<evidence type="ECO:0000256" key="1">
    <source>
        <dbReference type="ARBA" id="ARBA00022723"/>
    </source>
</evidence>
<dbReference type="Gene3D" id="6.10.250.240">
    <property type="match status" value="1"/>
</dbReference>
<evidence type="ECO:0000256" key="5">
    <source>
        <dbReference type="ARBA" id="ARBA00023172"/>
    </source>
</evidence>
<name>A0A841RS59_9BACI</name>
<dbReference type="Gene3D" id="3.40.1360.10">
    <property type="match status" value="1"/>
</dbReference>
<dbReference type="CDD" id="cd01025">
    <property type="entry name" value="TOPRIM_recR"/>
    <property type="match status" value="1"/>
</dbReference>
<feature type="domain" description="Toprim" evidence="8">
    <location>
        <begin position="80"/>
        <end position="175"/>
    </location>
</feature>
<proteinExistence type="inferred from homology"/>
<dbReference type="InterPro" id="IPR006171">
    <property type="entry name" value="TOPRIM_dom"/>
</dbReference>
<dbReference type="GO" id="GO:0003677">
    <property type="term" value="F:DNA binding"/>
    <property type="evidence" value="ECO:0007669"/>
    <property type="project" value="UniProtKB-UniRule"/>
</dbReference>
<keyword evidence="3 7" id="KW-0863">Zinc-finger</keyword>
<dbReference type="Pfam" id="PF13662">
    <property type="entry name" value="Toprim_4"/>
    <property type="match status" value="1"/>
</dbReference>
<dbReference type="GO" id="GO:0006281">
    <property type="term" value="P:DNA repair"/>
    <property type="evidence" value="ECO:0007669"/>
    <property type="project" value="UniProtKB-UniRule"/>
</dbReference>
<dbReference type="Pfam" id="PF21176">
    <property type="entry name" value="RecR_HhH"/>
    <property type="match status" value="1"/>
</dbReference>
<dbReference type="InterPro" id="IPR023627">
    <property type="entry name" value="Rcmb_RecR"/>
</dbReference>
<evidence type="ECO:0000256" key="4">
    <source>
        <dbReference type="ARBA" id="ARBA00022833"/>
    </source>
</evidence>
<dbReference type="SMART" id="SM00493">
    <property type="entry name" value="TOPRIM"/>
    <property type="match status" value="1"/>
</dbReference>
<keyword evidence="10" id="KW-1185">Reference proteome</keyword>
<dbReference type="InterPro" id="IPR015967">
    <property type="entry name" value="Rcmb_RecR_Znf"/>
</dbReference>
<evidence type="ECO:0000313" key="9">
    <source>
        <dbReference type="EMBL" id="MBB6513418.1"/>
    </source>
</evidence>
<dbReference type="SUPFAM" id="SSF111304">
    <property type="entry name" value="Recombination protein RecR"/>
    <property type="match status" value="1"/>
</dbReference>
<dbReference type="RefSeq" id="WP_184248548.1">
    <property type="nucleotide sequence ID" value="NZ_BAAACU010000012.1"/>
</dbReference>
<evidence type="ECO:0000259" key="8">
    <source>
        <dbReference type="PROSITE" id="PS50880"/>
    </source>
</evidence>
<dbReference type="PROSITE" id="PS50880">
    <property type="entry name" value="TOPRIM"/>
    <property type="match status" value="1"/>
</dbReference>
<sequence length="198" mass="21849">MYYPEPISKLIDSFTKLPGIGPKTAVRLAFFVLNMKEEDVLDFAKALANAKRELTHCSICGNITDTDPCSICQDDSRDRSLICVVQDPKDVIAMEKMKEFNGKYHVLHGAISPMDGIGPEDINVPSLINRLKDEEVQELILATNPNVEGEATAMYISRLVKPSGIKTTRIAHGLPMGGDLEYADEVTLSKALEGRREV</sequence>
<evidence type="ECO:0000256" key="6">
    <source>
        <dbReference type="ARBA" id="ARBA00023204"/>
    </source>
</evidence>
<keyword evidence="2 7" id="KW-0227">DNA damage</keyword>
<dbReference type="Proteomes" id="UP000572212">
    <property type="component" value="Unassembled WGS sequence"/>
</dbReference>
<dbReference type="EMBL" id="JACHON010000011">
    <property type="protein sequence ID" value="MBB6513418.1"/>
    <property type="molecule type" value="Genomic_DNA"/>
</dbReference>
<dbReference type="Pfam" id="PF21175">
    <property type="entry name" value="RecR_C"/>
    <property type="match status" value="1"/>
</dbReference>
<dbReference type="NCBIfam" id="TIGR00615">
    <property type="entry name" value="recR"/>
    <property type="match status" value="1"/>
</dbReference>
<dbReference type="HAMAP" id="MF_00017">
    <property type="entry name" value="RecR"/>
    <property type="match status" value="1"/>
</dbReference>
<evidence type="ECO:0000256" key="3">
    <source>
        <dbReference type="ARBA" id="ARBA00022771"/>
    </source>
</evidence>
<dbReference type="Gene3D" id="1.10.8.420">
    <property type="entry name" value="RecR Domain 1"/>
    <property type="match status" value="1"/>
</dbReference>
<dbReference type="InterPro" id="IPR000093">
    <property type="entry name" value="DNA_Rcmb_RecR"/>
</dbReference>
<gene>
    <name evidence="7" type="primary">recR</name>
    <name evidence="9" type="ORF">GGQ92_002226</name>
</gene>
<feature type="zinc finger region" description="C4-type" evidence="7">
    <location>
        <begin position="57"/>
        <end position="72"/>
    </location>
</feature>
<protein>
    <recommendedName>
        <fullName evidence="7">Recombination protein RecR</fullName>
    </recommendedName>
</protein>
<dbReference type="GO" id="GO:0006310">
    <property type="term" value="P:DNA recombination"/>
    <property type="evidence" value="ECO:0007669"/>
    <property type="project" value="UniProtKB-UniRule"/>
</dbReference>
<keyword evidence="6 7" id="KW-0234">DNA repair</keyword>
<reference evidence="9 10" key="1">
    <citation type="submission" date="2020-08" db="EMBL/GenBank/DDBJ databases">
        <title>Genomic Encyclopedia of Type Strains, Phase IV (KMG-IV): sequencing the most valuable type-strain genomes for metagenomic binning, comparative biology and taxonomic classification.</title>
        <authorList>
            <person name="Goeker M."/>
        </authorList>
    </citation>
    <scope>NUCLEOTIDE SEQUENCE [LARGE SCALE GENOMIC DNA]</scope>
    <source>
        <strain evidence="9 10">DSM 11805</strain>
    </source>
</reference>
<dbReference type="Pfam" id="PF02132">
    <property type="entry name" value="RecR_ZnF"/>
    <property type="match status" value="1"/>
</dbReference>
<comment type="function">
    <text evidence="7">May play a role in DNA repair. It seems to be involved in an RecBC-independent recombinational process of DNA repair. It may act with RecF and RecO.</text>
</comment>
<evidence type="ECO:0000313" key="10">
    <source>
        <dbReference type="Proteomes" id="UP000572212"/>
    </source>
</evidence>
<dbReference type="Gene3D" id="3.30.60.80">
    <property type="match status" value="1"/>
</dbReference>
<comment type="caution">
    <text evidence="9">The sequence shown here is derived from an EMBL/GenBank/DDBJ whole genome shotgun (WGS) entry which is preliminary data.</text>
</comment>
<keyword evidence="1 7" id="KW-0479">Metal-binding</keyword>
<accession>A0A841RS59</accession>